<dbReference type="EMBL" id="VDHJ01000012">
    <property type="protein sequence ID" value="TNL95754.1"/>
    <property type="molecule type" value="Genomic_DNA"/>
</dbReference>
<dbReference type="AlphaFoldDB" id="A0A5C4U3W1"/>
<dbReference type="OrthoDB" id="9775595at2"/>
<reference evidence="2 3" key="1">
    <citation type="submission" date="2019-06" db="EMBL/GenBank/DDBJ databases">
        <authorList>
            <person name="Li J."/>
        </authorList>
    </citation>
    <scope>NUCLEOTIDE SEQUENCE [LARGE SCALE GENOMIC DNA]</scope>
    <source>
        <strain evidence="2 3">LMG 28165</strain>
    </source>
</reference>
<dbReference type="Proteomes" id="UP000312032">
    <property type="component" value="Unassembled WGS sequence"/>
</dbReference>
<dbReference type="RefSeq" id="WP_139466215.1">
    <property type="nucleotide sequence ID" value="NZ_VDHJ01000012.1"/>
</dbReference>
<name>A0A5C4U3W1_9CORY</name>
<proteinExistence type="predicted"/>
<protein>
    <recommendedName>
        <fullName evidence="1">Histone acetyltransferase Rv0428c-like C-terminal domain-containing protein</fullName>
    </recommendedName>
</protein>
<feature type="domain" description="Histone acetyltransferase Rv0428c-like C-terminal" evidence="1">
    <location>
        <begin position="77"/>
        <end position="170"/>
    </location>
</feature>
<dbReference type="InterPro" id="IPR056935">
    <property type="entry name" value="Rv0428c-like_C"/>
</dbReference>
<evidence type="ECO:0000313" key="3">
    <source>
        <dbReference type="Proteomes" id="UP000312032"/>
    </source>
</evidence>
<accession>A0A5C4U3W1</accession>
<gene>
    <name evidence="2" type="ORF">FHE74_09190</name>
</gene>
<dbReference type="Pfam" id="PF24553">
    <property type="entry name" value="Rv0428c_C"/>
    <property type="match status" value="1"/>
</dbReference>
<keyword evidence="3" id="KW-1185">Reference proteome</keyword>
<sequence length="207" mass="23261">MSRIFRSDDVSIGERVVVRRVFGDVHSDVIGHVTSLEPLRLRPQEVGGYPSSLPEVEVPAEQIGIIKRLSPRRVRNSDIRRGEQAWAQEHPASEEQWTSDGQWLMRIGADNAALPLGRSAGVTPAPLAEIVEFYRARNLPPRVCLVERLGATAEPHVADWELGEETLVMLDESGAQFHVSASDTEELERLREQGFVEHHRRRYATSV</sequence>
<comment type="caution">
    <text evidence="2">The sequence shown here is derived from an EMBL/GenBank/DDBJ whole genome shotgun (WGS) entry which is preliminary data.</text>
</comment>
<evidence type="ECO:0000259" key="1">
    <source>
        <dbReference type="Pfam" id="PF24553"/>
    </source>
</evidence>
<organism evidence="2 3">
    <name type="scientific">Corynebacterium tapiri</name>
    <dbReference type="NCBI Taxonomy" id="1448266"/>
    <lineage>
        <taxon>Bacteria</taxon>
        <taxon>Bacillati</taxon>
        <taxon>Actinomycetota</taxon>
        <taxon>Actinomycetes</taxon>
        <taxon>Mycobacteriales</taxon>
        <taxon>Corynebacteriaceae</taxon>
        <taxon>Corynebacterium</taxon>
    </lineage>
</organism>
<evidence type="ECO:0000313" key="2">
    <source>
        <dbReference type="EMBL" id="TNL95754.1"/>
    </source>
</evidence>